<feature type="compositionally biased region" description="Polar residues" evidence="1">
    <location>
        <begin position="621"/>
        <end position="636"/>
    </location>
</feature>
<feature type="compositionally biased region" description="Polar residues" evidence="1">
    <location>
        <begin position="541"/>
        <end position="551"/>
    </location>
</feature>
<dbReference type="EMBL" id="KZ679013">
    <property type="protein sequence ID" value="PSS14816.1"/>
    <property type="molecule type" value="Genomic_DNA"/>
</dbReference>
<feature type="region of interest" description="Disordered" evidence="1">
    <location>
        <begin position="384"/>
        <end position="459"/>
    </location>
</feature>
<evidence type="ECO:0000313" key="2">
    <source>
        <dbReference type="EMBL" id="PSS14816.1"/>
    </source>
</evidence>
<feature type="compositionally biased region" description="Polar residues" evidence="1">
    <location>
        <begin position="450"/>
        <end position="459"/>
    </location>
</feature>
<name>A0A2T3AXL5_AMORE</name>
<feature type="compositionally biased region" description="Polar residues" evidence="1">
    <location>
        <begin position="404"/>
        <end position="414"/>
    </location>
</feature>
<feature type="compositionally biased region" description="Polar residues" evidence="1">
    <location>
        <begin position="685"/>
        <end position="695"/>
    </location>
</feature>
<feature type="region of interest" description="Disordered" evidence="1">
    <location>
        <begin position="537"/>
        <end position="663"/>
    </location>
</feature>
<dbReference type="GeneID" id="36576884"/>
<reference evidence="2 3" key="1">
    <citation type="journal article" date="2018" name="New Phytol.">
        <title>Comparative genomics and transcriptomics depict ericoid mycorrhizal fungi as versatile saprotrophs and plant mutualists.</title>
        <authorList>
            <person name="Martino E."/>
            <person name="Morin E."/>
            <person name="Grelet G.A."/>
            <person name="Kuo A."/>
            <person name="Kohler A."/>
            <person name="Daghino S."/>
            <person name="Barry K.W."/>
            <person name="Cichocki N."/>
            <person name="Clum A."/>
            <person name="Dockter R.B."/>
            <person name="Hainaut M."/>
            <person name="Kuo R.C."/>
            <person name="LaButti K."/>
            <person name="Lindahl B.D."/>
            <person name="Lindquist E.A."/>
            <person name="Lipzen A."/>
            <person name="Khouja H.R."/>
            <person name="Magnuson J."/>
            <person name="Murat C."/>
            <person name="Ohm R.A."/>
            <person name="Singer S.W."/>
            <person name="Spatafora J.W."/>
            <person name="Wang M."/>
            <person name="Veneault-Fourrey C."/>
            <person name="Henrissat B."/>
            <person name="Grigoriev I.V."/>
            <person name="Martin F.M."/>
            <person name="Perotto S."/>
        </authorList>
    </citation>
    <scope>NUCLEOTIDE SEQUENCE [LARGE SCALE GENOMIC DNA]</scope>
    <source>
        <strain evidence="2 3">ATCC 22711</strain>
    </source>
</reference>
<feature type="compositionally biased region" description="Low complexity" evidence="1">
    <location>
        <begin position="415"/>
        <end position="432"/>
    </location>
</feature>
<sequence>MGGRFKPIGIPRRCIGKDWARRVFRGMASQAVETLRGTRKDMTRPPTRIATRGEGRSPYSTDFTRGDSKRHKRLKGKDVFQRVSGSAFGQCALPPVNSNSPTPSTSPYTYLTPHSPRSQLYQLYSTSPVRSLQPIHPTCCQHLDCQRWPSTDPFYTLRALASRPQTPSLNPRLDRRETYRTDRCATVACHRTFCPFYDSTASISSISSISSIELAHCWAVATRAPAPHFLHPTTSAVMSKQPSDSFLPSGAVPSPPPAVSPSQIPCSVPDHISPTGSGSRTSPVPKPYVHSLRSPPGLERPLSPPKTRSASADENPAALVDDWRAYASKLRCQSEGEKAHMLADRARAEEVMAEERALWDKERDILKARIAELEAELEKRAAGTPFLSSSLPQRGRPSGHGQQGALSFTSPGSNAVSVTGSSGSPSSRPAVPQESGRNADGSPFYAPASRNPSRTFEQSEVTALRVDTMFAARENPIRVTSKELTPSDFGVQSPQTSMSELETIPETPADSIDISHIQPDLEGVSIRTSALSPKFAAKILSPQTDSPSKLSPNIKPPGRDVKENENPAPKESSLSPNGRRVPDVEGLMLQPETQRLTMHAGHTPNHSLSRFSGLLEESGGVTPTQVDSESVQSHQPSAVAGDGIQEEDEDKELTGPLGLTNDMGKDDLFLAQLVEKLDEVKKSEGTSPSTESAASRLSDEEVIEKDNADADDDAPPLRLKPSLNFGRPIGRI</sequence>
<protein>
    <submittedName>
        <fullName evidence="2">Uncharacterized protein</fullName>
    </submittedName>
</protein>
<dbReference type="OrthoDB" id="5427699at2759"/>
<organism evidence="2 3">
    <name type="scientific">Amorphotheca resinae ATCC 22711</name>
    <dbReference type="NCBI Taxonomy" id="857342"/>
    <lineage>
        <taxon>Eukaryota</taxon>
        <taxon>Fungi</taxon>
        <taxon>Dikarya</taxon>
        <taxon>Ascomycota</taxon>
        <taxon>Pezizomycotina</taxon>
        <taxon>Leotiomycetes</taxon>
        <taxon>Helotiales</taxon>
        <taxon>Amorphothecaceae</taxon>
        <taxon>Amorphotheca</taxon>
    </lineage>
</organism>
<dbReference type="Proteomes" id="UP000241818">
    <property type="component" value="Unassembled WGS sequence"/>
</dbReference>
<feature type="region of interest" description="Disordered" evidence="1">
    <location>
        <begin position="679"/>
        <end position="732"/>
    </location>
</feature>
<feature type="region of interest" description="Disordered" evidence="1">
    <location>
        <begin position="35"/>
        <end position="71"/>
    </location>
</feature>
<keyword evidence="3" id="KW-1185">Reference proteome</keyword>
<proteinExistence type="predicted"/>
<dbReference type="RefSeq" id="XP_024719415.1">
    <property type="nucleotide sequence ID" value="XM_024868803.1"/>
</dbReference>
<evidence type="ECO:0000256" key="1">
    <source>
        <dbReference type="SAM" id="MobiDB-lite"/>
    </source>
</evidence>
<gene>
    <name evidence="2" type="ORF">M430DRAFT_59534</name>
</gene>
<evidence type="ECO:0000313" key="3">
    <source>
        <dbReference type="Proteomes" id="UP000241818"/>
    </source>
</evidence>
<feature type="region of interest" description="Disordered" evidence="1">
    <location>
        <begin position="239"/>
        <end position="315"/>
    </location>
</feature>
<dbReference type="AlphaFoldDB" id="A0A2T3AXL5"/>
<accession>A0A2T3AXL5</accession>
<dbReference type="InParanoid" id="A0A2T3AXL5"/>